<evidence type="ECO:0000256" key="6">
    <source>
        <dbReference type="ARBA" id="ARBA00023125"/>
    </source>
</evidence>
<dbReference type="OrthoDB" id="1884189at2759"/>
<sequence length="192" mass="21386">MEMEMEMETENANDVYRECQRNHAASLGSYATDGCGEFTLDDSSPGSLQCAACGCHRNFHRKVTYVPTHVRGGGASYSSRGGREVPETTAELMDYTGGGRQAVMVDSGEAAERNFSKKRFRTKFTQDQKDKMLAFAEKLEWKLQRKDLDDEIERFCRGVGVSRQVFKVWMHNHKNASSSSSASTGNASSLTQ</sequence>
<keyword evidence="13" id="KW-1185">Reference proteome</keyword>
<comment type="subcellular location">
    <subcellularLocation>
        <location evidence="1">Nucleus</location>
    </subcellularLocation>
</comment>
<keyword evidence="8" id="KW-0804">Transcription</keyword>
<dbReference type="Gene3D" id="1.10.10.60">
    <property type="entry name" value="Homeodomain-like"/>
    <property type="match status" value="1"/>
</dbReference>
<dbReference type="EMBL" id="CM031840">
    <property type="protein sequence ID" value="KAG6673108.1"/>
    <property type="molecule type" value="Genomic_DNA"/>
</dbReference>
<evidence type="ECO:0000256" key="9">
    <source>
        <dbReference type="ARBA" id="ARBA00023242"/>
    </source>
</evidence>
<keyword evidence="4" id="KW-0862">Zinc</keyword>
<protein>
    <recommendedName>
        <fullName evidence="10">ZF-HD dimerization-type domain-containing protein</fullName>
    </recommendedName>
</protein>
<dbReference type="PROSITE" id="PS51523">
    <property type="entry name" value="ZF_HD_DIMER"/>
    <property type="match status" value="1"/>
</dbReference>
<dbReference type="Proteomes" id="UP000811246">
    <property type="component" value="Chromosome 16"/>
</dbReference>
<evidence type="ECO:0000313" key="13">
    <source>
        <dbReference type="Proteomes" id="UP000811609"/>
    </source>
</evidence>
<evidence type="ECO:0000256" key="7">
    <source>
        <dbReference type="ARBA" id="ARBA00023155"/>
    </source>
</evidence>
<accession>A0A8T1N2R2</accession>
<dbReference type="InterPro" id="IPR009057">
    <property type="entry name" value="Homeodomain-like_sf"/>
</dbReference>
<keyword evidence="6" id="KW-0238">DNA-binding</keyword>
<comment type="caution">
    <text evidence="11">The sequence shown here is derived from an EMBL/GenBank/DDBJ whole genome shotgun (WGS) entry which is preliminary data.</text>
</comment>
<dbReference type="GO" id="GO:0005634">
    <property type="term" value="C:nucleus"/>
    <property type="evidence" value="ECO:0007669"/>
    <property type="project" value="UniProtKB-SubCell"/>
</dbReference>
<dbReference type="AlphaFoldDB" id="A0A8T1N2R2"/>
<dbReference type="PANTHER" id="PTHR31948">
    <property type="entry name" value="ZINC-FINGER HOMEODOMAIN PROTEIN 2"/>
    <property type="match status" value="1"/>
</dbReference>
<evidence type="ECO:0000256" key="2">
    <source>
        <dbReference type="ARBA" id="ARBA00022723"/>
    </source>
</evidence>
<evidence type="ECO:0000256" key="8">
    <source>
        <dbReference type="ARBA" id="ARBA00023163"/>
    </source>
</evidence>
<dbReference type="GO" id="GO:0003700">
    <property type="term" value="F:DNA-binding transcription factor activity"/>
    <property type="evidence" value="ECO:0007669"/>
    <property type="project" value="TreeGrafter"/>
</dbReference>
<dbReference type="InterPro" id="IPR006455">
    <property type="entry name" value="Homeodomain_ZF_HD"/>
</dbReference>
<evidence type="ECO:0000256" key="3">
    <source>
        <dbReference type="ARBA" id="ARBA00022771"/>
    </source>
</evidence>
<reference evidence="11" key="1">
    <citation type="submission" date="2020-12" db="EMBL/GenBank/DDBJ databases">
        <title>WGS assembly of Carya illinoinensis cv. Pawnee.</title>
        <authorList>
            <person name="Platts A."/>
            <person name="Shu S."/>
            <person name="Wright S."/>
            <person name="Barry K."/>
            <person name="Edger P."/>
            <person name="Pires J.C."/>
            <person name="Schmutz J."/>
        </authorList>
    </citation>
    <scope>NUCLEOTIDE SEQUENCE</scope>
    <source>
        <tissue evidence="11">Leaf</tissue>
    </source>
</reference>
<evidence type="ECO:0000256" key="5">
    <source>
        <dbReference type="ARBA" id="ARBA00023015"/>
    </source>
</evidence>
<dbReference type="PANTHER" id="PTHR31948:SF16">
    <property type="entry name" value="ZINC-FINGER HOMEODOMAIN PROTEIN 11"/>
    <property type="match status" value="1"/>
</dbReference>
<organism evidence="11 13">
    <name type="scientific">Carya illinoinensis</name>
    <name type="common">Pecan</name>
    <dbReference type="NCBI Taxonomy" id="32201"/>
    <lineage>
        <taxon>Eukaryota</taxon>
        <taxon>Viridiplantae</taxon>
        <taxon>Streptophyta</taxon>
        <taxon>Embryophyta</taxon>
        <taxon>Tracheophyta</taxon>
        <taxon>Spermatophyta</taxon>
        <taxon>Magnoliopsida</taxon>
        <taxon>eudicotyledons</taxon>
        <taxon>Gunneridae</taxon>
        <taxon>Pentapetalae</taxon>
        <taxon>rosids</taxon>
        <taxon>fabids</taxon>
        <taxon>Fagales</taxon>
        <taxon>Juglandaceae</taxon>
        <taxon>Carya</taxon>
    </lineage>
</organism>
<keyword evidence="2" id="KW-0479">Metal-binding</keyword>
<keyword evidence="5" id="KW-0805">Transcription regulation</keyword>
<evidence type="ECO:0000313" key="12">
    <source>
        <dbReference type="EMBL" id="KAG6673108.1"/>
    </source>
</evidence>
<evidence type="ECO:0000256" key="4">
    <source>
        <dbReference type="ARBA" id="ARBA00022833"/>
    </source>
</evidence>
<evidence type="ECO:0000313" key="11">
    <source>
        <dbReference type="EMBL" id="KAG6625459.1"/>
    </source>
</evidence>
<dbReference type="GO" id="GO:0008270">
    <property type="term" value="F:zinc ion binding"/>
    <property type="evidence" value="ECO:0007669"/>
    <property type="project" value="UniProtKB-KW"/>
</dbReference>
<evidence type="ECO:0000259" key="10">
    <source>
        <dbReference type="PROSITE" id="PS51523"/>
    </source>
</evidence>
<keyword evidence="3" id="KW-0863">Zinc-finger</keyword>
<dbReference type="GO" id="GO:0050793">
    <property type="term" value="P:regulation of developmental process"/>
    <property type="evidence" value="ECO:0007669"/>
    <property type="project" value="TreeGrafter"/>
</dbReference>
<feature type="domain" description="ZF-HD dimerization-type" evidence="10">
    <location>
        <begin position="16"/>
        <end position="63"/>
    </location>
</feature>
<dbReference type="InterPro" id="IPR006456">
    <property type="entry name" value="ZF_HD_homeobox_Cys/His_dimer"/>
</dbReference>
<dbReference type="Pfam" id="PF04770">
    <property type="entry name" value="ZF-HD_dimer"/>
    <property type="match status" value="1"/>
</dbReference>
<keyword evidence="7" id="KW-0371">Homeobox</keyword>
<dbReference type="NCBIfam" id="TIGR01566">
    <property type="entry name" value="ZF_HD_prot_N"/>
    <property type="match status" value="1"/>
</dbReference>
<keyword evidence="9" id="KW-0539">Nucleus</keyword>
<name>A0A8T1N2R2_CARIL</name>
<proteinExistence type="predicted"/>
<reference evidence="12" key="2">
    <citation type="submission" date="2021-01" db="EMBL/GenBank/DDBJ databases">
        <authorList>
            <person name="Lovell J.T."/>
            <person name="Bentley N."/>
            <person name="Bhattarai G."/>
            <person name="Jenkins J.W."/>
            <person name="Sreedasyam A."/>
            <person name="Alarcon Y."/>
            <person name="Bock C."/>
            <person name="Boston L."/>
            <person name="Carlson J."/>
            <person name="Cervantes K."/>
            <person name="Clermont K."/>
            <person name="Krom N."/>
            <person name="Kubenka K."/>
            <person name="Mamidi S."/>
            <person name="Mattison C."/>
            <person name="Monteros M."/>
            <person name="Pisani C."/>
            <person name="Plott C."/>
            <person name="Rajasekar S."/>
            <person name="Rhein H.S."/>
            <person name="Rohla C."/>
            <person name="Song M."/>
            <person name="Hilaire R.S."/>
            <person name="Shu S."/>
            <person name="Wells L."/>
            <person name="Wang X."/>
            <person name="Webber J."/>
            <person name="Heerema R.J."/>
            <person name="Klein P."/>
            <person name="Conner P."/>
            <person name="Grauke L."/>
            <person name="Grimwood J."/>
            <person name="Schmutz J."/>
            <person name="Randall J.J."/>
        </authorList>
    </citation>
    <scope>NUCLEOTIDE SEQUENCE</scope>
    <source>
        <tissue evidence="12">Leaf</tissue>
    </source>
</reference>
<dbReference type="SUPFAM" id="SSF46689">
    <property type="entry name" value="Homeodomain-like"/>
    <property type="match status" value="1"/>
</dbReference>
<dbReference type="GO" id="GO:0000976">
    <property type="term" value="F:transcription cis-regulatory region binding"/>
    <property type="evidence" value="ECO:0007669"/>
    <property type="project" value="TreeGrafter"/>
</dbReference>
<dbReference type="EMBL" id="CM031824">
    <property type="protein sequence ID" value="KAG6625459.1"/>
    <property type="molecule type" value="Genomic_DNA"/>
</dbReference>
<gene>
    <name evidence="11" type="ORF">CIPAW_16G098500</name>
    <name evidence="12" type="ORF">I3842_16G095300</name>
</gene>
<dbReference type="Proteomes" id="UP000811609">
    <property type="component" value="Chromosome 16"/>
</dbReference>
<dbReference type="FunFam" id="1.10.10.60:FF:000257">
    <property type="entry name" value="Zinc-finger homeodomain protein 2"/>
    <property type="match status" value="1"/>
</dbReference>
<evidence type="ECO:0000256" key="1">
    <source>
        <dbReference type="ARBA" id="ARBA00004123"/>
    </source>
</evidence>
<dbReference type="NCBIfam" id="TIGR01565">
    <property type="entry name" value="homeo_ZF_HD"/>
    <property type="match status" value="1"/>
</dbReference>